<feature type="compositionally biased region" description="Polar residues" evidence="1">
    <location>
        <begin position="225"/>
        <end position="236"/>
    </location>
</feature>
<dbReference type="EMBL" id="LT594324">
    <property type="protein sequence ID" value="SBT42436.1"/>
    <property type="molecule type" value="Genomic_DNA"/>
</dbReference>
<protein>
    <submittedName>
        <fullName evidence="3">Uncharacterized protein</fullName>
    </submittedName>
</protein>
<dbReference type="AlphaFoldDB" id="A0A1A8ZF23"/>
<evidence type="ECO:0000313" key="3">
    <source>
        <dbReference type="EMBL" id="SBT42436.1"/>
    </source>
</evidence>
<feature type="region of interest" description="Disordered" evidence="1">
    <location>
        <begin position="222"/>
        <end position="254"/>
    </location>
</feature>
<keyword evidence="2" id="KW-0472">Membrane</keyword>
<dbReference type="PATRIC" id="fig|299146.4.peg.1563"/>
<accession>A0A1A8ZF23</accession>
<keyword evidence="4" id="KW-1185">Reference proteome</keyword>
<sequence length="254" mass="25424">MNFRRPDRPADRAESERLLDAARAGRAPSPGVDPLARLLAAATAPADSTELRGEEQALAAFRAARVNPPARPARAPRRGRFRVGVAAWAAGLTAVATAGVAVAAVNLDRSGVPSPPPASTTAGGATAGSTGTGSSTMPAQTREASPTTGAATPSAEPDPTGSADAGRPAQPGNLAGHCRAYLSKSAKQRARALETPGFADLVTAAGGADQVEAYCLRLVPEATGHPSSNANPTRSAQGKAKASPAKDTGKPDDG</sequence>
<dbReference type="OrthoDB" id="3405601at2"/>
<feature type="region of interest" description="Disordered" evidence="1">
    <location>
        <begin position="110"/>
        <end position="175"/>
    </location>
</feature>
<dbReference type="Proteomes" id="UP000198765">
    <property type="component" value="Chromosome I"/>
</dbReference>
<evidence type="ECO:0000256" key="2">
    <source>
        <dbReference type="SAM" id="Phobius"/>
    </source>
</evidence>
<dbReference type="RefSeq" id="WP_091192595.1">
    <property type="nucleotide sequence ID" value="NZ_LT594324.1"/>
</dbReference>
<feature type="compositionally biased region" description="Low complexity" evidence="1">
    <location>
        <begin position="119"/>
        <end position="157"/>
    </location>
</feature>
<evidence type="ECO:0000256" key="1">
    <source>
        <dbReference type="SAM" id="MobiDB-lite"/>
    </source>
</evidence>
<gene>
    <name evidence="3" type="ORF">GA0070621_1510</name>
</gene>
<organism evidence="3 4">
    <name type="scientific">Micromonospora narathiwatensis</name>
    <dbReference type="NCBI Taxonomy" id="299146"/>
    <lineage>
        <taxon>Bacteria</taxon>
        <taxon>Bacillati</taxon>
        <taxon>Actinomycetota</taxon>
        <taxon>Actinomycetes</taxon>
        <taxon>Micromonosporales</taxon>
        <taxon>Micromonosporaceae</taxon>
        <taxon>Micromonospora</taxon>
    </lineage>
</organism>
<keyword evidence="2" id="KW-1133">Transmembrane helix</keyword>
<name>A0A1A8ZF23_9ACTN</name>
<reference evidence="3 4" key="1">
    <citation type="submission" date="2016-06" db="EMBL/GenBank/DDBJ databases">
        <authorList>
            <person name="Kjaerup R.B."/>
            <person name="Dalgaard T.S."/>
            <person name="Juul-Madsen H.R."/>
        </authorList>
    </citation>
    <scope>NUCLEOTIDE SEQUENCE [LARGE SCALE GENOMIC DNA]</scope>
    <source>
        <strain evidence="3 4">DSM 45248</strain>
    </source>
</reference>
<feature type="transmembrane region" description="Helical" evidence="2">
    <location>
        <begin position="81"/>
        <end position="105"/>
    </location>
</feature>
<proteinExistence type="predicted"/>
<evidence type="ECO:0000313" key="4">
    <source>
        <dbReference type="Proteomes" id="UP000198765"/>
    </source>
</evidence>
<keyword evidence="2" id="KW-0812">Transmembrane</keyword>